<dbReference type="AlphaFoldDB" id="A0A9W9GBF0"/>
<evidence type="ECO:0000313" key="1">
    <source>
        <dbReference type="EMBL" id="KAJ5115737.1"/>
    </source>
</evidence>
<evidence type="ECO:0000313" key="2">
    <source>
        <dbReference type="Proteomes" id="UP001149165"/>
    </source>
</evidence>
<reference evidence="1" key="1">
    <citation type="submission" date="2022-11" db="EMBL/GenBank/DDBJ databases">
        <authorList>
            <person name="Petersen C."/>
        </authorList>
    </citation>
    <scope>NUCLEOTIDE SEQUENCE</scope>
    <source>
        <strain evidence="1">IBT 30069</strain>
    </source>
</reference>
<keyword evidence="2" id="KW-1185">Reference proteome</keyword>
<accession>A0A9W9GBF0</accession>
<dbReference type="PANTHER" id="PTHR28110:SF1">
    <property type="entry name" value="TRANSMEMBRANE PROTEIN"/>
    <property type="match status" value="1"/>
</dbReference>
<dbReference type="EMBL" id="JAPQKH010000001">
    <property type="protein sequence ID" value="KAJ5115737.1"/>
    <property type="molecule type" value="Genomic_DNA"/>
</dbReference>
<dbReference type="OrthoDB" id="4347at2759"/>
<dbReference type="Proteomes" id="UP001149165">
    <property type="component" value="Unassembled WGS sequence"/>
</dbReference>
<dbReference type="PANTHER" id="PTHR28110">
    <property type="entry name" value="TRANSMEMBRANE PROTEIN"/>
    <property type="match status" value="1"/>
</dbReference>
<sequence length="244" mass="27595">MDHLIIVCCHAIYAGGPAHGLDEDEWFIENFQKGETPTFIQHAIAGLKALSEDPRALLNLCKENDYFQDTSSISKIDPSRLTTEDLATDSYQNVLFSILRFRSQTGGYPRRVTVVTHEFKRTRFMECHFPALGLVPWTREDKTRGNIPITVIGINPPEEVTPLESLVRGEAGKGIGLWKKDLYGTGAELSSKRSQRGWLEADNGLFLHADLEEVVEQLVCWNSGEENDLFPRIEELPWYYGHAS</sequence>
<dbReference type="InterPro" id="IPR055323">
    <property type="entry name" value="C57A10.07/YOR238W"/>
</dbReference>
<organism evidence="1 2">
    <name type="scientific">Penicillium angulare</name>
    <dbReference type="NCBI Taxonomy" id="116970"/>
    <lineage>
        <taxon>Eukaryota</taxon>
        <taxon>Fungi</taxon>
        <taxon>Dikarya</taxon>
        <taxon>Ascomycota</taxon>
        <taxon>Pezizomycotina</taxon>
        <taxon>Eurotiomycetes</taxon>
        <taxon>Eurotiomycetidae</taxon>
        <taxon>Eurotiales</taxon>
        <taxon>Aspergillaceae</taxon>
        <taxon>Penicillium</taxon>
    </lineage>
</organism>
<name>A0A9W9GBF0_9EURO</name>
<reference evidence="1" key="2">
    <citation type="journal article" date="2023" name="IMA Fungus">
        <title>Comparative genomic study of the Penicillium genus elucidates a diverse pangenome and 15 lateral gene transfer events.</title>
        <authorList>
            <person name="Petersen C."/>
            <person name="Sorensen T."/>
            <person name="Nielsen M.R."/>
            <person name="Sondergaard T.E."/>
            <person name="Sorensen J.L."/>
            <person name="Fitzpatrick D.A."/>
            <person name="Frisvad J.C."/>
            <person name="Nielsen K.L."/>
        </authorList>
    </citation>
    <scope>NUCLEOTIDE SEQUENCE</scope>
    <source>
        <strain evidence="1">IBT 30069</strain>
    </source>
</reference>
<proteinExistence type="predicted"/>
<protein>
    <recommendedName>
        <fullName evidence="3">DUF218 domain-containing protein</fullName>
    </recommendedName>
</protein>
<dbReference type="GO" id="GO:0005737">
    <property type="term" value="C:cytoplasm"/>
    <property type="evidence" value="ECO:0007669"/>
    <property type="project" value="TreeGrafter"/>
</dbReference>
<gene>
    <name evidence="1" type="ORF">N7456_000085</name>
</gene>
<evidence type="ECO:0008006" key="3">
    <source>
        <dbReference type="Google" id="ProtNLM"/>
    </source>
</evidence>
<comment type="caution">
    <text evidence="1">The sequence shown here is derived from an EMBL/GenBank/DDBJ whole genome shotgun (WGS) entry which is preliminary data.</text>
</comment>